<dbReference type="PANTHER" id="PTHR43673:SF10">
    <property type="entry name" value="NADH DEHYDROGENASE_NAD(P)H NITROREDUCTASE XCC3605-RELATED"/>
    <property type="match status" value="1"/>
</dbReference>
<dbReference type="OrthoDB" id="9809288at2"/>
<dbReference type="GO" id="GO:0016491">
    <property type="term" value="F:oxidoreductase activity"/>
    <property type="evidence" value="ECO:0007669"/>
    <property type="project" value="UniProtKB-KW"/>
</dbReference>
<comment type="similarity">
    <text evidence="1">Belongs to the nitroreductase family.</text>
</comment>
<feature type="domain" description="Nitroreductase" evidence="3">
    <location>
        <begin position="182"/>
        <end position="236"/>
    </location>
</feature>
<comment type="caution">
    <text evidence="4">The sequence shown here is derived from an EMBL/GenBank/DDBJ whole genome shotgun (WGS) entry which is preliminary data.</text>
</comment>
<dbReference type="InterPro" id="IPR000415">
    <property type="entry name" value="Nitroreductase-like"/>
</dbReference>
<evidence type="ECO:0000313" key="5">
    <source>
        <dbReference type="Proteomes" id="UP000294546"/>
    </source>
</evidence>
<dbReference type="Pfam" id="PF00881">
    <property type="entry name" value="Nitroreductase"/>
    <property type="match status" value="2"/>
</dbReference>
<evidence type="ECO:0000259" key="3">
    <source>
        <dbReference type="Pfam" id="PF00881"/>
    </source>
</evidence>
<evidence type="ECO:0000256" key="2">
    <source>
        <dbReference type="ARBA" id="ARBA00023002"/>
    </source>
</evidence>
<evidence type="ECO:0000313" key="4">
    <source>
        <dbReference type="EMBL" id="TCK16493.1"/>
    </source>
</evidence>
<dbReference type="InterPro" id="IPR029479">
    <property type="entry name" value="Nitroreductase"/>
</dbReference>
<organism evidence="4 5">
    <name type="scientific">Marinobacterium mangrovicola</name>
    <dbReference type="NCBI Taxonomy" id="1476959"/>
    <lineage>
        <taxon>Bacteria</taxon>
        <taxon>Pseudomonadati</taxon>
        <taxon>Pseudomonadota</taxon>
        <taxon>Gammaproteobacteria</taxon>
        <taxon>Oceanospirillales</taxon>
        <taxon>Oceanospirillaceae</taxon>
        <taxon>Marinobacterium</taxon>
    </lineage>
</organism>
<reference evidence="4 5" key="1">
    <citation type="submission" date="2019-03" db="EMBL/GenBank/DDBJ databases">
        <title>Genomic Encyclopedia of Archaeal and Bacterial Type Strains, Phase II (KMG-II): from individual species to whole genera.</title>
        <authorList>
            <person name="Goeker M."/>
        </authorList>
    </citation>
    <scope>NUCLEOTIDE SEQUENCE [LARGE SCALE GENOMIC DNA]</scope>
    <source>
        <strain evidence="4 5">DSM 27697</strain>
    </source>
</reference>
<dbReference type="AlphaFoldDB" id="A0A4R1H7W9"/>
<gene>
    <name evidence="4" type="ORF">CLV83_0044</name>
</gene>
<dbReference type="Gene3D" id="3.40.109.10">
    <property type="entry name" value="NADH Oxidase"/>
    <property type="match status" value="1"/>
</dbReference>
<dbReference type="PANTHER" id="PTHR43673">
    <property type="entry name" value="NAD(P)H NITROREDUCTASE YDGI-RELATED"/>
    <property type="match status" value="1"/>
</dbReference>
<sequence>MAKGFKSKLKKIWKRIDLKICFFCSKSKFLSSAYYFFISSDMSREHQSVLSGKLLHLKKMERSYNNDFLLRRNIHRLEKGLIMRPLKEVFAESYIKETVDAYAVAIQSSTCDDNESLIWARDVLEKYFSVVNVDKKRSINNSFKKFSQCEASYRSGEEKKIPFQRDLERSTLSFEHFEELCRRRRSVRWFEDKKVPEELLDRAIMAATQAPSACNRQPYRFHIFTEGEKVRTIAELPMGTKGFSHNFPCVIAVVGDLSAFFDERDRHIIYIDSSLATMGFILALETFGLSSCVINWPDIEEREQKISSFLGLKAEERVIMLIAVGWPDKEAHVPFSQKKSINDIRSYN</sequence>
<protein>
    <submittedName>
        <fullName evidence="4">Nitroreductase</fullName>
    </submittedName>
</protein>
<proteinExistence type="inferred from homology"/>
<name>A0A4R1H7W9_9GAMM</name>
<dbReference type="SUPFAM" id="SSF55469">
    <property type="entry name" value="FMN-dependent nitroreductase-like"/>
    <property type="match status" value="1"/>
</dbReference>
<dbReference type="CDD" id="cd02062">
    <property type="entry name" value="Nitro_FMN_reductase"/>
    <property type="match status" value="1"/>
</dbReference>
<dbReference type="RefSeq" id="WP_132285792.1">
    <property type="nucleotide sequence ID" value="NZ_SMFU01000001.1"/>
</dbReference>
<dbReference type="EMBL" id="SMFU01000001">
    <property type="protein sequence ID" value="TCK16493.1"/>
    <property type="molecule type" value="Genomic_DNA"/>
</dbReference>
<accession>A0A4R1H7W9</accession>
<feature type="domain" description="Nitroreductase" evidence="3">
    <location>
        <begin position="242"/>
        <end position="326"/>
    </location>
</feature>
<keyword evidence="2" id="KW-0560">Oxidoreductase</keyword>
<keyword evidence="5" id="KW-1185">Reference proteome</keyword>
<dbReference type="Proteomes" id="UP000294546">
    <property type="component" value="Unassembled WGS sequence"/>
</dbReference>
<evidence type="ECO:0000256" key="1">
    <source>
        <dbReference type="ARBA" id="ARBA00007118"/>
    </source>
</evidence>